<keyword evidence="4" id="KW-1185">Reference proteome</keyword>
<dbReference type="Pfam" id="PF06048">
    <property type="entry name" value="DUF927"/>
    <property type="match status" value="1"/>
</dbReference>
<sequence length="632" mass="71803">MSESIAQNSDELENIFTSAFLQYEEQNVIELLDSIFDKNSAEMIETCLNIVKSAAEKCKVKTKFNNTLKHYKKDFAIQKRLEMCTGKISIKNIPKDYTELFNNYKCGNYIVDDTGVYKVIETKEGDINTVLICSHPILITARYININENTETVVIAYTIGDKWNFISVERERIASNTKIVNLANFSIDITSDTAKDIIKYLQYILQVNSSNIPIYKAVNRLGWVNNEFVPYSDKIKCDSELNFKDIIKQLKSKGNFEVWQKHCLLLRENIYLRLVMAASFSAPLIERIGGLPFIVHLWGGTGTGKTVALCVAASVWGKGAYNNNALIQSFRGTEYALSEKAAFLYSLPVIIDEGQTVKNKDDFDTLIMNLTEGKGKIQGSASGGIKKLRHWANCFITTAEENIIKYNSGGGTSNRIINIAAQSKIINDGHITMQIIRDNYGFAGKEYIEYIKKLPLEQLKNRYDDLFAKLKDNTDSTDKQLMAMTFLLLSDELSEKCIFKGEKPLSIENIKPFLTSQKEIDNSERAYNWAVNWVSQNMNRFKDSINNNGEVWGKIKDDVAIINKNVLTEYLQRAGFDYGAVMPELAKRNKLIKTPQGKWLHNMSVYGCKASYIQMILNDDEYVEVKDDVSPF</sequence>
<name>A0AAE3E097_9FIRM</name>
<protein>
    <submittedName>
        <fullName evidence="3">DUF927 domain-containing protein</fullName>
    </submittedName>
</protein>
<dbReference type="RefSeq" id="WP_308457114.1">
    <property type="nucleotide sequence ID" value="NZ_JAJEQM010000022.1"/>
</dbReference>
<reference evidence="3 4" key="1">
    <citation type="submission" date="2021-10" db="EMBL/GenBank/DDBJ databases">
        <title>Anaerobic single-cell dispensing facilitates the cultivation of human gut bacteria.</title>
        <authorList>
            <person name="Afrizal A."/>
        </authorList>
    </citation>
    <scope>NUCLEOTIDE SEQUENCE [LARGE SCALE GENOMIC DNA]</scope>
    <source>
        <strain evidence="3 4">CLA-AA-H232</strain>
    </source>
</reference>
<dbReference type="EMBL" id="JAJEQM010000022">
    <property type="protein sequence ID" value="MCC2211681.1"/>
    <property type="molecule type" value="Genomic_DNA"/>
</dbReference>
<evidence type="ECO:0000259" key="1">
    <source>
        <dbReference type="Pfam" id="PF06048"/>
    </source>
</evidence>
<dbReference type="Pfam" id="PF18662">
    <property type="entry name" value="HTH_56"/>
    <property type="match status" value="1"/>
</dbReference>
<comment type="caution">
    <text evidence="3">The sequence shown here is derived from an EMBL/GenBank/DDBJ whole genome shotgun (WGS) entry which is preliminary data.</text>
</comment>
<dbReference type="InterPro" id="IPR009270">
    <property type="entry name" value="DUF927"/>
</dbReference>
<accession>A0AAE3E097</accession>
<dbReference type="AlphaFoldDB" id="A0AAE3E097"/>
<gene>
    <name evidence="3" type="ORF">LKE05_12910</name>
</gene>
<proteinExistence type="predicted"/>
<dbReference type="InterPro" id="IPR040538">
    <property type="entry name" value="Cch_HTH"/>
</dbReference>
<organism evidence="3 4">
    <name type="scientific">Hominilimicola fabiformis</name>
    <dbReference type="NCBI Taxonomy" id="2885356"/>
    <lineage>
        <taxon>Bacteria</taxon>
        <taxon>Bacillati</taxon>
        <taxon>Bacillota</taxon>
        <taxon>Clostridia</taxon>
        <taxon>Eubacteriales</taxon>
        <taxon>Oscillospiraceae</taxon>
        <taxon>Hominilimicola</taxon>
    </lineage>
</organism>
<evidence type="ECO:0000313" key="3">
    <source>
        <dbReference type="EMBL" id="MCC2211681.1"/>
    </source>
</evidence>
<feature type="domain" description="DUF927" evidence="1">
    <location>
        <begin position="110"/>
        <end position="388"/>
    </location>
</feature>
<dbReference type="Proteomes" id="UP001198242">
    <property type="component" value="Unassembled WGS sequence"/>
</dbReference>
<evidence type="ECO:0000313" key="4">
    <source>
        <dbReference type="Proteomes" id="UP001198242"/>
    </source>
</evidence>
<feature type="domain" description="Cch helix turn helix" evidence="2">
    <location>
        <begin position="521"/>
        <end position="593"/>
    </location>
</feature>
<evidence type="ECO:0000259" key="2">
    <source>
        <dbReference type="Pfam" id="PF18662"/>
    </source>
</evidence>